<evidence type="ECO:0000313" key="6">
    <source>
        <dbReference type="Proteomes" id="UP000231267"/>
    </source>
</evidence>
<dbReference type="Gene3D" id="3.40.50.150">
    <property type="entry name" value="Vaccinia Virus protein VP39"/>
    <property type="match status" value="1"/>
</dbReference>
<dbReference type="EMBL" id="PFGP01000078">
    <property type="protein sequence ID" value="PIW66431.1"/>
    <property type="molecule type" value="Genomic_DNA"/>
</dbReference>
<gene>
    <name evidence="5" type="ORF">COW11_03310</name>
</gene>
<dbReference type="PANTHER" id="PTHR18895">
    <property type="entry name" value="HEMK METHYLTRANSFERASE"/>
    <property type="match status" value="1"/>
</dbReference>
<dbReference type="InterPro" id="IPR050320">
    <property type="entry name" value="N5-glutamine_MTase"/>
</dbReference>
<evidence type="ECO:0000256" key="2">
    <source>
        <dbReference type="ARBA" id="ARBA00022679"/>
    </source>
</evidence>
<feature type="domain" description="Methyltransferase" evidence="4">
    <location>
        <begin position="4"/>
        <end position="135"/>
    </location>
</feature>
<accession>A0A2J0LF02</accession>
<evidence type="ECO:0000313" key="5">
    <source>
        <dbReference type="EMBL" id="PIW66431.1"/>
    </source>
</evidence>
<name>A0A2J0LF02_9BACT</name>
<reference evidence="5 6" key="1">
    <citation type="submission" date="2017-09" db="EMBL/GenBank/DDBJ databases">
        <title>Depth-based differentiation of microbial function through sediment-hosted aquifers and enrichment of novel symbionts in the deep terrestrial subsurface.</title>
        <authorList>
            <person name="Probst A.J."/>
            <person name="Ladd B."/>
            <person name="Jarett J.K."/>
            <person name="Geller-Mcgrath D.E."/>
            <person name="Sieber C.M."/>
            <person name="Emerson J.B."/>
            <person name="Anantharaman K."/>
            <person name="Thomas B.C."/>
            <person name="Malmstrom R."/>
            <person name="Stieglmeier M."/>
            <person name="Klingl A."/>
            <person name="Woyke T."/>
            <person name="Ryan C.M."/>
            <person name="Banfield J.F."/>
        </authorList>
    </citation>
    <scope>NUCLEOTIDE SEQUENCE [LARGE SCALE GENOMIC DNA]</scope>
    <source>
        <strain evidence="5">CG12_big_fil_rev_8_21_14_0_65_43_15</strain>
    </source>
</reference>
<dbReference type="InterPro" id="IPR029063">
    <property type="entry name" value="SAM-dependent_MTases_sf"/>
</dbReference>
<protein>
    <submittedName>
        <fullName evidence="5">Protein-(Glutamine-N5) methyltransferase, release factor-specific</fullName>
    </submittedName>
</protein>
<sequence>GCIAICLAKYAKCGKIIATDISAKSLQIARKNAVLNNADEKIEFRQADLFQGLQEKFDIITCNPPYIKREDIKNLPREVSYDPIIALDGGEDGLDFYRKITEQVHKFLKENGILIMELGDNQAEAVKNMFSGKTEIINDLNGIERALIWTK</sequence>
<dbReference type="NCBIfam" id="TIGR00536">
    <property type="entry name" value="hemK_fam"/>
    <property type="match status" value="1"/>
</dbReference>
<dbReference type="SUPFAM" id="SSF53335">
    <property type="entry name" value="S-adenosyl-L-methionine-dependent methyltransferases"/>
    <property type="match status" value="1"/>
</dbReference>
<comment type="caution">
    <text evidence="5">The sequence shown here is derived from an EMBL/GenBank/DDBJ whole genome shotgun (WGS) entry which is preliminary data.</text>
</comment>
<dbReference type="CDD" id="cd02440">
    <property type="entry name" value="AdoMet_MTases"/>
    <property type="match status" value="1"/>
</dbReference>
<dbReference type="PANTHER" id="PTHR18895:SF74">
    <property type="entry name" value="MTRF1L RELEASE FACTOR GLUTAMINE METHYLTRANSFERASE"/>
    <property type="match status" value="1"/>
</dbReference>
<proteinExistence type="predicted"/>
<dbReference type="InterPro" id="IPR004556">
    <property type="entry name" value="HemK-like"/>
</dbReference>
<dbReference type="Pfam" id="PF13847">
    <property type="entry name" value="Methyltransf_31"/>
    <property type="match status" value="1"/>
</dbReference>
<evidence type="ECO:0000259" key="4">
    <source>
        <dbReference type="Pfam" id="PF13847"/>
    </source>
</evidence>
<dbReference type="GO" id="GO:0032259">
    <property type="term" value="P:methylation"/>
    <property type="evidence" value="ECO:0007669"/>
    <property type="project" value="UniProtKB-KW"/>
</dbReference>
<keyword evidence="2 5" id="KW-0808">Transferase</keyword>
<evidence type="ECO:0000256" key="1">
    <source>
        <dbReference type="ARBA" id="ARBA00022603"/>
    </source>
</evidence>
<feature type="non-terminal residue" evidence="5">
    <location>
        <position position="1"/>
    </location>
</feature>
<dbReference type="InterPro" id="IPR025714">
    <property type="entry name" value="Methyltranfer_dom"/>
</dbReference>
<evidence type="ECO:0000256" key="3">
    <source>
        <dbReference type="ARBA" id="ARBA00022691"/>
    </source>
</evidence>
<organism evidence="5 6">
    <name type="scientific">Candidatus Taenaricola geysiri</name>
    <dbReference type="NCBI Taxonomy" id="1974752"/>
    <lineage>
        <taxon>Bacteria</taxon>
        <taxon>Pseudomonadati</taxon>
        <taxon>Candidatus Omnitrophota</taxon>
        <taxon>Candidatus Taenaricola</taxon>
    </lineage>
</organism>
<dbReference type="GO" id="GO:0008276">
    <property type="term" value="F:protein methyltransferase activity"/>
    <property type="evidence" value="ECO:0007669"/>
    <property type="project" value="InterPro"/>
</dbReference>
<dbReference type="AlphaFoldDB" id="A0A2J0LF02"/>
<keyword evidence="1 5" id="KW-0489">Methyltransferase</keyword>
<keyword evidence="3" id="KW-0949">S-adenosyl-L-methionine</keyword>
<dbReference type="Proteomes" id="UP000231267">
    <property type="component" value="Unassembled WGS sequence"/>
</dbReference>